<protein>
    <submittedName>
        <fullName evidence="3">UDP-4-amino-4-deoxy-L-arabinose--oxoglutarate aminotransferase</fullName>
        <ecNumber evidence="3">2.6.1.-</ecNumber>
    </submittedName>
</protein>
<dbReference type="SUPFAM" id="SSF53383">
    <property type="entry name" value="PLP-dependent transferases"/>
    <property type="match status" value="1"/>
</dbReference>
<evidence type="ECO:0000313" key="3">
    <source>
        <dbReference type="EMBL" id="VAW71113.1"/>
    </source>
</evidence>
<keyword evidence="3" id="KW-0032">Aminotransferase</keyword>
<reference evidence="3" key="1">
    <citation type="submission" date="2018-06" db="EMBL/GenBank/DDBJ databases">
        <authorList>
            <person name="Zhirakovskaya E."/>
        </authorList>
    </citation>
    <scope>NUCLEOTIDE SEQUENCE</scope>
</reference>
<keyword evidence="1" id="KW-0663">Pyridoxal phosphate</keyword>
<comment type="similarity">
    <text evidence="2">Belongs to the DegT/DnrJ/EryC1 family.</text>
</comment>
<dbReference type="PIRSF" id="PIRSF000390">
    <property type="entry name" value="PLP_StrS"/>
    <property type="match status" value="1"/>
</dbReference>
<keyword evidence="3" id="KW-0808">Transferase</keyword>
<proteinExistence type="inferred from homology"/>
<gene>
    <name evidence="3" type="ORF">MNBD_GAMMA12-1267</name>
</gene>
<dbReference type="Pfam" id="PF01041">
    <property type="entry name" value="DegT_DnrJ_EryC1"/>
    <property type="match status" value="1"/>
</dbReference>
<dbReference type="GO" id="GO:0030170">
    <property type="term" value="F:pyridoxal phosphate binding"/>
    <property type="evidence" value="ECO:0007669"/>
    <property type="project" value="TreeGrafter"/>
</dbReference>
<dbReference type="CDD" id="cd00616">
    <property type="entry name" value="AHBA_syn"/>
    <property type="match status" value="1"/>
</dbReference>
<dbReference type="InterPro" id="IPR015424">
    <property type="entry name" value="PyrdxlP-dep_Trfase"/>
</dbReference>
<name>A0A3B0Y3Y6_9ZZZZ</name>
<evidence type="ECO:0000256" key="2">
    <source>
        <dbReference type="ARBA" id="ARBA00037999"/>
    </source>
</evidence>
<dbReference type="EMBL" id="UOFL01000010">
    <property type="protein sequence ID" value="VAW71113.1"/>
    <property type="molecule type" value="Genomic_DNA"/>
</dbReference>
<dbReference type="Gene3D" id="3.40.640.10">
    <property type="entry name" value="Type I PLP-dependent aspartate aminotransferase-like (Major domain)"/>
    <property type="match status" value="1"/>
</dbReference>
<dbReference type="InterPro" id="IPR000653">
    <property type="entry name" value="DegT/StrS_aminotransferase"/>
</dbReference>
<dbReference type="InterPro" id="IPR015421">
    <property type="entry name" value="PyrdxlP-dep_Trfase_major"/>
</dbReference>
<organism evidence="3">
    <name type="scientific">hydrothermal vent metagenome</name>
    <dbReference type="NCBI Taxonomy" id="652676"/>
    <lineage>
        <taxon>unclassified sequences</taxon>
        <taxon>metagenomes</taxon>
        <taxon>ecological metagenomes</taxon>
    </lineage>
</organism>
<accession>A0A3B0Y3Y6</accession>
<sequence length="367" mass="40758">MIKFLDLKSTNQQYRSELISACTRVIDSGWYVCGKELEAFERSFSEYCNADYCVGVANGLDALSLTLRSWIEIGKLQKGDEVLVPANTFIASVFAITENDLIPVLIEPDPLTFNMSTESLVAAITDKSRVIMPVHLYGQMADMPKIMTIAKKYQLLVLEDAAQAQGASIAEVKAGAWGDAAAFSFYPGKVLGALGDAGAVTSNDELLVQTLRALRSYGSDTKYEHRYVGANSRLDEIQAAMLSIKLAYLDNDIERRQTIAARYLDGIKHSSIQLPKCKQHQQHSWHLFVLRCNQRDKLQQQLTLAGIETLVHYPIPIHQQSAYASFNHKSFPITEKIQSEVLSVPIGPCLQDQDVDNIIQTLNGVDL</sequence>
<dbReference type="InterPro" id="IPR015422">
    <property type="entry name" value="PyrdxlP-dep_Trfase_small"/>
</dbReference>
<dbReference type="PANTHER" id="PTHR30244">
    <property type="entry name" value="TRANSAMINASE"/>
    <property type="match status" value="1"/>
</dbReference>
<dbReference type="GO" id="GO:0008483">
    <property type="term" value="F:transaminase activity"/>
    <property type="evidence" value="ECO:0007669"/>
    <property type="project" value="UniProtKB-KW"/>
</dbReference>
<dbReference type="PANTHER" id="PTHR30244:SF36">
    <property type="entry name" value="3-OXO-GLUCOSE-6-PHOSPHATE:GLUTAMATE AMINOTRANSFERASE"/>
    <property type="match status" value="1"/>
</dbReference>
<dbReference type="GO" id="GO:0000271">
    <property type="term" value="P:polysaccharide biosynthetic process"/>
    <property type="evidence" value="ECO:0007669"/>
    <property type="project" value="TreeGrafter"/>
</dbReference>
<dbReference type="EC" id="2.6.1.-" evidence="3"/>
<evidence type="ECO:0000256" key="1">
    <source>
        <dbReference type="ARBA" id="ARBA00022898"/>
    </source>
</evidence>
<dbReference type="Gene3D" id="3.90.1150.10">
    <property type="entry name" value="Aspartate Aminotransferase, domain 1"/>
    <property type="match status" value="1"/>
</dbReference>
<dbReference type="AlphaFoldDB" id="A0A3B0Y3Y6"/>